<comment type="caution">
    <text evidence="1">The sequence shown here is derived from an EMBL/GenBank/DDBJ whole genome shotgun (WGS) entry which is preliminary data.</text>
</comment>
<evidence type="ECO:0000313" key="1">
    <source>
        <dbReference type="EMBL" id="GAH96325.1"/>
    </source>
</evidence>
<protein>
    <submittedName>
        <fullName evidence="1">Uncharacterized protein</fullName>
    </submittedName>
</protein>
<dbReference type="AlphaFoldDB" id="X1KRR6"/>
<dbReference type="EMBL" id="BARU01047093">
    <property type="protein sequence ID" value="GAH96325.1"/>
    <property type="molecule type" value="Genomic_DNA"/>
</dbReference>
<name>X1KRR6_9ZZZZ</name>
<accession>X1KRR6</accession>
<reference evidence="1" key="1">
    <citation type="journal article" date="2014" name="Front. Microbiol.">
        <title>High frequency of phylogenetically diverse reductive dehalogenase-homologous genes in deep subseafloor sedimentary metagenomes.</title>
        <authorList>
            <person name="Kawai M."/>
            <person name="Futagami T."/>
            <person name="Toyoda A."/>
            <person name="Takaki Y."/>
            <person name="Nishi S."/>
            <person name="Hori S."/>
            <person name="Arai W."/>
            <person name="Tsubouchi T."/>
            <person name="Morono Y."/>
            <person name="Uchiyama I."/>
            <person name="Ito T."/>
            <person name="Fujiyama A."/>
            <person name="Inagaki F."/>
            <person name="Takami H."/>
        </authorList>
    </citation>
    <scope>NUCLEOTIDE SEQUENCE</scope>
    <source>
        <strain evidence="1">Expedition CK06-06</strain>
    </source>
</reference>
<sequence length="46" mass="5412">RYFQKETTILLTKLLKPPFAGDLAEYVSTLPRICYKLYKYSLNAKL</sequence>
<organism evidence="1">
    <name type="scientific">marine sediment metagenome</name>
    <dbReference type="NCBI Taxonomy" id="412755"/>
    <lineage>
        <taxon>unclassified sequences</taxon>
        <taxon>metagenomes</taxon>
        <taxon>ecological metagenomes</taxon>
    </lineage>
</organism>
<feature type="non-terminal residue" evidence="1">
    <location>
        <position position="1"/>
    </location>
</feature>
<gene>
    <name evidence="1" type="ORF">S03H2_70724</name>
</gene>
<proteinExistence type="predicted"/>